<name>A0A4Y8S3W0_9SPHI</name>
<feature type="transmembrane region" description="Helical" evidence="1">
    <location>
        <begin position="12"/>
        <end position="36"/>
    </location>
</feature>
<dbReference type="Pfam" id="PF06580">
    <property type="entry name" value="His_kinase"/>
    <property type="match status" value="1"/>
</dbReference>
<dbReference type="OrthoDB" id="9792992at2"/>
<dbReference type="Gene3D" id="3.30.565.10">
    <property type="entry name" value="Histidine kinase-like ATPase, C-terminal domain"/>
    <property type="match status" value="1"/>
</dbReference>
<dbReference type="PANTHER" id="PTHR34220:SF7">
    <property type="entry name" value="SENSOR HISTIDINE KINASE YPDA"/>
    <property type="match status" value="1"/>
</dbReference>
<evidence type="ECO:0000313" key="4">
    <source>
        <dbReference type="Proteomes" id="UP000297540"/>
    </source>
</evidence>
<sequence>MMKRGAIWLVHTGYWLLFAVLLLAFFFFAVFVPAHVPAGTHPLNSLAWWLRLMAGFAVLPGVLSFYACYTYLFDNFLSRQRFLLFLAASILAACLSSIIGAALASLPFLFGPMFLFGDGYASALFILLLMAAIAWVNGMMGAIIKGCLTWYRDIRLKEELHRKNVETELALVKAQIDPHFLFNTLNNIDILINLDTAAASAYLNKLSAIMRFLLYETKRDRIALERELEYLQQYIDLQRIRTSNASYVDLELEGEFSGQMIAPMILLPFIENAFKHTEDHKADSSINIHLQSRKNQLVFTCINTLHSKAETGAHTGGLGNSLIRKRLQLLYPGAHNLTITGEASLYRVKLELSL</sequence>
<dbReference type="GO" id="GO:0016020">
    <property type="term" value="C:membrane"/>
    <property type="evidence" value="ECO:0007669"/>
    <property type="project" value="InterPro"/>
</dbReference>
<dbReference type="AlphaFoldDB" id="A0A4Y8S3W0"/>
<keyword evidence="3" id="KW-0808">Transferase</keyword>
<keyword evidence="1" id="KW-0812">Transmembrane</keyword>
<dbReference type="InterPro" id="IPR010559">
    <property type="entry name" value="Sig_transdc_His_kin_internal"/>
</dbReference>
<dbReference type="PANTHER" id="PTHR34220">
    <property type="entry name" value="SENSOR HISTIDINE KINASE YPDA"/>
    <property type="match status" value="1"/>
</dbReference>
<keyword evidence="3" id="KW-0418">Kinase</keyword>
<dbReference type="EMBL" id="SOZE01000041">
    <property type="protein sequence ID" value="TFF33639.1"/>
    <property type="molecule type" value="Genomic_DNA"/>
</dbReference>
<accession>A0A4Y8S3W0</accession>
<comment type="caution">
    <text evidence="3">The sequence shown here is derived from an EMBL/GenBank/DDBJ whole genome shotgun (WGS) entry which is preliminary data.</text>
</comment>
<evidence type="ECO:0000259" key="2">
    <source>
        <dbReference type="Pfam" id="PF06580"/>
    </source>
</evidence>
<reference evidence="3 4" key="1">
    <citation type="journal article" date="2017" name="Int. J. Syst. Evol. Microbiol.">
        <title>Mucilaginibacterpsychrotolerans sp. nov., isolated from peatlands.</title>
        <authorList>
            <person name="Deng Y."/>
            <person name="Shen L."/>
            <person name="Xu B."/>
            <person name="Liu Y."/>
            <person name="Gu Z."/>
            <person name="Liu H."/>
            <person name="Zhou Y."/>
        </authorList>
    </citation>
    <scope>NUCLEOTIDE SEQUENCE [LARGE SCALE GENOMIC DNA]</scope>
    <source>
        <strain evidence="3 4">NH7-4</strain>
    </source>
</reference>
<keyword evidence="1" id="KW-0472">Membrane</keyword>
<keyword evidence="4" id="KW-1185">Reference proteome</keyword>
<dbReference type="InterPro" id="IPR036890">
    <property type="entry name" value="HATPase_C_sf"/>
</dbReference>
<dbReference type="InterPro" id="IPR050640">
    <property type="entry name" value="Bact_2-comp_sensor_kinase"/>
</dbReference>
<gene>
    <name evidence="3" type="ORF">E2R66_25055</name>
</gene>
<dbReference type="RefSeq" id="WP_133236097.1">
    <property type="nucleotide sequence ID" value="NZ_SOZE01000041.1"/>
</dbReference>
<feature type="domain" description="Signal transduction histidine kinase internal region" evidence="2">
    <location>
        <begin position="168"/>
        <end position="244"/>
    </location>
</feature>
<proteinExistence type="predicted"/>
<feature type="transmembrane region" description="Helical" evidence="1">
    <location>
        <begin position="122"/>
        <end position="148"/>
    </location>
</feature>
<keyword evidence="1" id="KW-1133">Transmembrane helix</keyword>
<evidence type="ECO:0000313" key="3">
    <source>
        <dbReference type="EMBL" id="TFF33639.1"/>
    </source>
</evidence>
<feature type="transmembrane region" description="Helical" evidence="1">
    <location>
        <begin position="48"/>
        <end position="72"/>
    </location>
</feature>
<dbReference type="GO" id="GO:0000155">
    <property type="term" value="F:phosphorelay sensor kinase activity"/>
    <property type="evidence" value="ECO:0007669"/>
    <property type="project" value="InterPro"/>
</dbReference>
<protein>
    <submittedName>
        <fullName evidence="3">Histidine kinase</fullName>
    </submittedName>
</protein>
<evidence type="ECO:0000256" key="1">
    <source>
        <dbReference type="SAM" id="Phobius"/>
    </source>
</evidence>
<feature type="transmembrane region" description="Helical" evidence="1">
    <location>
        <begin position="84"/>
        <end position="110"/>
    </location>
</feature>
<organism evidence="3 4">
    <name type="scientific">Mucilaginibacter psychrotolerans</name>
    <dbReference type="NCBI Taxonomy" id="1524096"/>
    <lineage>
        <taxon>Bacteria</taxon>
        <taxon>Pseudomonadati</taxon>
        <taxon>Bacteroidota</taxon>
        <taxon>Sphingobacteriia</taxon>
        <taxon>Sphingobacteriales</taxon>
        <taxon>Sphingobacteriaceae</taxon>
        <taxon>Mucilaginibacter</taxon>
    </lineage>
</organism>
<dbReference type="Proteomes" id="UP000297540">
    <property type="component" value="Unassembled WGS sequence"/>
</dbReference>